<dbReference type="FunFam" id="1.10.1200.10:FF:000016">
    <property type="entry name" value="Non-ribosomal peptide synthase"/>
    <property type="match status" value="2"/>
</dbReference>
<dbReference type="GO" id="GO:0005829">
    <property type="term" value="C:cytosol"/>
    <property type="evidence" value="ECO:0007669"/>
    <property type="project" value="TreeGrafter"/>
</dbReference>
<dbReference type="InterPro" id="IPR009081">
    <property type="entry name" value="PP-bd_ACP"/>
</dbReference>
<dbReference type="Pfam" id="PF00550">
    <property type="entry name" value="PP-binding"/>
    <property type="match status" value="5"/>
</dbReference>
<feature type="domain" description="Carrier" evidence="6">
    <location>
        <begin position="5193"/>
        <end position="5268"/>
    </location>
</feature>
<keyword evidence="3" id="KW-0596">Phosphopantetheine</keyword>
<dbReference type="FunFam" id="3.40.50.12780:FF:000012">
    <property type="entry name" value="Non-ribosomal peptide synthetase"/>
    <property type="match status" value="5"/>
</dbReference>
<dbReference type="FunFam" id="3.30.559.10:FF:000012">
    <property type="entry name" value="Non-ribosomal peptide synthetase"/>
    <property type="match status" value="4"/>
</dbReference>
<proteinExistence type="inferred from homology"/>
<dbReference type="CDD" id="cd19531">
    <property type="entry name" value="LCL_NRPS-like"/>
    <property type="match status" value="4"/>
</dbReference>
<protein>
    <submittedName>
        <fullName evidence="7">Non-ribosomal peptide synthase/polyketide synthase</fullName>
    </submittedName>
</protein>
<feature type="domain" description="Carrier" evidence="6">
    <location>
        <begin position="4137"/>
        <end position="4212"/>
    </location>
</feature>
<evidence type="ECO:0000256" key="2">
    <source>
        <dbReference type="ARBA" id="ARBA00006432"/>
    </source>
</evidence>
<dbReference type="Gene3D" id="3.40.50.980">
    <property type="match status" value="10"/>
</dbReference>
<feature type="domain" description="Carrier" evidence="6">
    <location>
        <begin position="3074"/>
        <end position="3149"/>
    </location>
</feature>
<evidence type="ECO:0000313" key="8">
    <source>
        <dbReference type="Proteomes" id="UP000518300"/>
    </source>
</evidence>
<feature type="domain" description="Carrier" evidence="6">
    <location>
        <begin position="974"/>
        <end position="1049"/>
    </location>
</feature>
<dbReference type="GO" id="GO:0047527">
    <property type="term" value="F:2,3-dihydroxybenzoate-serine ligase activity"/>
    <property type="evidence" value="ECO:0007669"/>
    <property type="project" value="TreeGrafter"/>
</dbReference>
<accession>A0A848LC89</accession>
<evidence type="ECO:0000256" key="3">
    <source>
        <dbReference type="ARBA" id="ARBA00022450"/>
    </source>
</evidence>
<evidence type="ECO:0000256" key="4">
    <source>
        <dbReference type="ARBA" id="ARBA00022553"/>
    </source>
</evidence>
<evidence type="ECO:0000256" key="1">
    <source>
        <dbReference type="ARBA" id="ARBA00001957"/>
    </source>
</evidence>
<dbReference type="Gene3D" id="2.30.38.10">
    <property type="entry name" value="Luciferase, Domain 3"/>
    <property type="match status" value="5"/>
</dbReference>
<dbReference type="FunFam" id="3.30.300.30:FF:000010">
    <property type="entry name" value="Enterobactin synthetase component F"/>
    <property type="match status" value="5"/>
</dbReference>
<dbReference type="GO" id="GO:0009239">
    <property type="term" value="P:enterobactin biosynthetic process"/>
    <property type="evidence" value="ECO:0007669"/>
    <property type="project" value="TreeGrafter"/>
</dbReference>
<dbReference type="NCBIfam" id="TIGR01733">
    <property type="entry name" value="AA-adenyl-dom"/>
    <property type="match status" value="5"/>
</dbReference>
<dbReference type="PANTHER" id="PTHR45527:SF1">
    <property type="entry name" value="FATTY ACID SYNTHASE"/>
    <property type="match status" value="1"/>
</dbReference>
<dbReference type="CDD" id="cd17646">
    <property type="entry name" value="A_NRPS_AB3403-like"/>
    <property type="match status" value="2"/>
</dbReference>
<dbReference type="InterPro" id="IPR001242">
    <property type="entry name" value="Condensation_dom"/>
</dbReference>
<dbReference type="FunFam" id="3.40.50.980:FF:000002">
    <property type="entry name" value="Enterobactin synthetase component F"/>
    <property type="match status" value="2"/>
</dbReference>
<dbReference type="GO" id="GO:0072330">
    <property type="term" value="P:monocarboxylic acid biosynthetic process"/>
    <property type="evidence" value="ECO:0007669"/>
    <property type="project" value="UniProtKB-ARBA"/>
</dbReference>
<dbReference type="SMART" id="SM00823">
    <property type="entry name" value="PKS_PP"/>
    <property type="match status" value="5"/>
</dbReference>
<dbReference type="CDD" id="cd05930">
    <property type="entry name" value="A_NRPS"/>
    <property type="match status" value="1"/>
</dbReference>
<dbReference type="GO" id="GO:0031177">
    <property type="term" value="F:phosphopantetheine binding"/>
    <property type="evidence" value="ECO:0007669"/>
    <property type="project" value="InterPro"/>
</dbReference>
<comment type="cofactor">
    <cofactor evidence="1">
        <name>pantetheine 4'-phosphate</name>
        <dbReference type="ChEBI" id="CHEBI:47942"/>
    </cofactor>
</comment>
<name>A0A848LC89_9BACT</name>
<keyword evidence="8" id="KW-1185">Reference proteome</keyword>
<dbReference type="Proteomes" id="UP000518300">
    <property type="component" value="Unassembled WGS sequence"/>
</dbReference>
<dbReference type="InterPro" id="IPR010071">
    <property type="entry name" value="AA_adenyl_dom"/>
</dbReference>
<dbReference type="FunFam" id="1.10.1200.10:FF:000005">
    <property type="entry name" value="Nonribosomal peptide synthetase 1"/>
    <property type="match status" value="3"/>
</dbReference>
<dbReference type="PROSITE" id="PS00455">
    <property type="entry name" value="AMP_BINDING"/>
    <property type="match status" value="5"/>
</dbReference>
<dbReference type="InterPro" id="IPR025110">
    <property type="entry name" value="AMP-bd_C"/>
</dbReference>
<organism evidence="7 8">
    <name type="scientific">Pyxidicoccus fallax</name>
    <dbReference type="NCBI Taxonomy" id="394095"/>
    <lineage>
        <taxon>Bacteria</taxon>
        <taxon>Pseudomonadati</taxon>
        <taxon>Myxococcota</taxon>
        <taxon>Myxococcia</taxon>
        <taxon>Myxococcales</taxon>
        <taxon>Cystobacterineae</taxon>
        <taxon>Myxococcaceae</taxon>
        <taxon>Pyxidicoccus</taxon>
    </lineage>
</organism>
<dbReference type="EMBL" id="JABBJJ010000009">
    <property type="protein sequence ID" value="NMO13901.1"/>
    <property type="molecule type" value="Genomic_DNA"/>
</dbReference>
<comment type="caution">
    <text evidence="7">The sequence shown here is derived from an EMBL/GenBank/DDBJ whole genome shotgun (WGS) entry which is preliminary data.</text>
</comment>
<dbReference type="NCBIfam" id="NF003417">
    <property type="entry name" value="PRK04813.1"/>
    <property type="match status" value="5"/>
</dbReference>
<dbReference type="Gene3D" id="1.10.1200.10">
    <property type="entry name" value="ACP-like"/>
    <property type="match status" value="5"/>
</dbReference>
<dbReference type="CDD" id="cd12115">
    <property type="entry name" value="A_NRPS_Sfm_like"/>
    <property type="match status" value="1"/>
</dbReference>
<keyword evidence="4" id="KW-0597">Phosphoprotein</keyword>
<dbReference type="SUPFAM" id="SSF47336">
    <property type="entry name" value="ACP-like"/>
    <property type="match status" value="5"/>
</dbReference>
<comment type="similarity">
    <text evidence="2">Belongs to the ATP-dependent AMP-binding enzyme family.</text>
</comment>
<dbReference type="Gene3D" id="3.30.559.10">
    <property type="entry name" value="Chloramphenicol acetyltransferase-like domain"/>
    <property type="match status" value="5"/>
</dbReference>
<dbReference type="FunFam" id="3.40.50.980:FF:000001">
    <property type="entry name" value="Non-ribosomal peptide synthetase"/>
    <property type="match status" value="5"/>
</dbReference>
<gene>
    <name evidence="7" type="ORF">HG543_03360</name>
</gene>
<feature type="domain" description="Carrier" evidence="6">
    <location>
        <begin position="2022"/>
        <end position="2097"/>
    </location>
</feature>
<dbReference type="Pfam" id="PF00501">
    <property type="entry name" value="AMP-binding"/>
    <property type="match status" value="5"/>
</dbReference>
<dbReference type="PROSITE" id="PS00012">
    <property type="entry name" value="PHOSPHOPANTETHEINE"/>
    <property type="match status" value="5"/>
</dbReference>
<dbReference type="SUPFAM" id="SSF56801">
    <property type="entry name" value="Acetyl-CoA synthetase-like"/>
    <property type="match status" value="5"/>
</dbReference>
<dbReference type="NCBIfam" id="NF004282">
    <property type="entry name" value="PRK05691.1"/>
    <property type="match status" value="6"/>
</dbReference>
<dbReference type="FunFam" id="2.30.38.10:FF:000001">
    <property type="entry name" value="Non-ribosomal peptide synthetase PvdI"/>
    <property type="match status" value="5"/>
</dbReference>
<dbReference type="Gene3D" id="3.30.300.30">
    <property type="match status" value="5"/>
</dbReference>
<dbReference type="InterPro" id="IPR020845">
    <property type="entry name" value="AMP-binding_CS"/>
</dbReference>
<dbReference type="PROSITE" id="PS50075">
    <property type="entry name" value="CARRIER"/>
    <property type="match status" value="5"/>
</dbReference>
<reference evidence="7 8" key="1">
    <citation type="submission" date="2020-04" db="EMBL/GenBank/DDBJ databases">
        <title>Draft genome of Pyxidicoccus fallax type strain.</title>
        <authorList>
            <person name="Whitworth D.E."/>
        </authorList>
    </citation>
    <scope>NUCLEOTIDE SEQUENCE [LARGE SCALE GENOMIC DNA]</scope>
    <source>
        <strain evidence="7 8">DSM 14698</strain>
    </source>
</reference>
<dbReference type="GO" id="GO:0009366">
    <property type="term" value="C:enterobactin synthetase complex"/>
    <property type="evidence" value="ECO:0007669"/>
    <property type="project" value="TreeGrafter"/>
</dbReference>
<dbReference type="CDD" id="cd12117">
    <property type="entry name" value="A_NRPS_Srf_like"/>
    <property type="match status" value="1"/>
</dbReference>
<evidence type="ECO:0000259" key="6">
    <source>
        <dbReference type="PROSITE" id="PS50075"/>
    </source>
</evidence>
<dbReference type="RefSeq" id="WP_169343178.1">
    <property type="nucleotide sequence ID" value="NZ_JABBJJ010000009.1"/>
</dbReference>
<evidence type="ECO:0000256" key="5">
    <source>
        <dbReference type="SAM" id="MobiDB-lite"/>
    </source>
</evidence>
<dbReference type="CDD" id="cd19543">
    <property type="entry name" value="DCL_NRPS"/>
    <property type="match status" value="1"/>
</dbReference>
<dbReference type="InterPro" id="IPR000873">
    <property type="entry name" value="AMP-dep_synth/lig_dom"/>
</dbReference>
<sequence>MKNVEDIYRLSPMQQGLLFHTLGAPGQGTYVEVVHWTWNGEVDLPTLQRAWQRLVERHPALRTAFFWENMKEPIQAVRRKVDAVARLEDCSSVPPEGREARFAEVLEREARQDFNLSAAPLARLTVVRFGPTLTRCIIAYHHLVMDGWSLPVGLRELFLTYDALTRGEEPPLEPTRPYRDYIVWLSKQERSEAEHFWRERLRGFTAATPVPADRPATPDAKVEAYAVESLGLGTALTARLAAFTRQHQVTLSTLVQGAWALVQGRYAGQDDVAFGTVVSGRPPGLPGVDTMLGTFINTQVTRVRLPSGSTVLPWLKALQTELLAARAFEHVSLVDVQGWSEVPRGQPMFDTLVIFENMPRRGLSPEMTARLPVDGFARTGARTGYPLIFTVLPDASETELCFTFDAGRFDTTTLRRMLGHVATLLRSLVEAPEAKLADVSMLPPEEARRLAEWNDTRVEYPADGSLHSLFEAQARRTPDAVALQFEDSRLTYARLDARANQLAHQLHSLGVGPESRVGVCLERSVEMVVALLGVLKAGAAYVPLDPGYPQERLAFMLADSEPRVLLTQQHLLARLPSSSVPVLCLDSQWPLVAQQPESSPGVTVTPRGLAYVIYTSGSTGRPKGAMNEHGAVLNRLHWMQQAYGLGPGDSVLQKTPFSFDVSVWEFFWPLMTGARLVVARPGGHQEPSYLARLIASERITTLHFVPSMLRAFLEEPGLEEACASVRRIVCSGEALLAELARRCLERLPHVGLHNLYGPTEAAVDVTAWTCQPGDTRTSVPIGRPIANTRIHLLDASLRPVPPGVPGELFIAGVQVGRGYLARPGLTAERFLPDPFSPEPGARMYRTGDLARWLSDGTVDYLGRLDFQVKVRGLRIELGEIEAALAALPEVREAAVLAHKGIAGDARLVAYVVPRDAGPVDSGSLREALRKTLPEYMVPSAFMALEALPLSPNGKLDRKALPVPEAAARTATYEAPATPTEEQLASLWAEVLGVEKVGRHDDFFALGGHSLLATQVASRVRKSFGVELPVRALFGAPTLALLATRVEEARREREKERRPPLVPVPRTGTLPLSFSQQRLWFLDQLQPNTPVYNIPIALRLDGALDVGALERAFTELMRRHEVLRTTFQEGPVQLIHPPAPISLPVVDLSSLRETEREAECQRLTREEARRPFDLTREPMLRAALLRLSGTEHLLLLTLHHIASDGWSLGVLVREVAALYEAFIQGQPSPLPELPLQYADYASWQRAWLTGPALQSLLDYWHQRLHGVATLELPTDKPRPAVRGNAGASLGFALSRQLLDALKALAQQEGASLFMALLAGWQVLLSRYSGQTDISVGSPIAGRTRQETEPLIGFFVNTLVLRTRVEGGQSFRALLRQVRDTVLEAYEHQEVPFEKLVETLQPRRSLSHSPLFQTLLALQNMPMGPLRLPGLTLSLRELDTPAAKFDLSVFFTETPQGLDGTLEYSTELFEPRTMARLVEHLRVLLEGVVARPEQRVGVLPLLTAGERQQLLVQWNQTEAPYPREATLHQLVEAQARKTPEAVAVISPERRLTYRQLDEKANQLAHRLRQLGVGPEVKVGLCVERTADLVVGVLGILKAGGAYVPLDPSYPQERLGWLLEDAQGPALVAHSHLLAALPPHGAHVVCLDSDEALARQPTHAPHPVGVSPSSLAYIIYTSGSTGRPKGVMVAHRNAVAFVQWALDTFEPEELRGTLAATSLNFDLSVFELFAPLASGGSVVMARNTLHLAELPTAHEVTLVNTVPSAMAQLVALGAVPAGVRVVNLAGEALPEPLARQVYAVPTVRKLYNLYGPSEDTTYSTGTQVGREEEPTIGRPLANTRAYVLDDSLQPVPVGVAGELYLAGEGQARGYLLRPELTAERFVPEVHGPAGSRMYRTGDRVRWLADGTLEYLGRADFQVKLRGFRIELGEVESALRRHPSVREAVAVVREDTPGDKRLVAYVVAKEGDTLDVSSLRQALKQRLPEYMVPATLTLLEALPLTPNGKVDRKALPAPQAPASATGAYVAPRTPLEQQLAALWAELLHVERVGVHDDFFELGGHSLLATQLVARLRAGWGVELPLRALFDTPTLGALTARVEALSLDSGGAVTAPPLVPVPRSGPLPLSFAQQRLWFLDRLEPGSPFYNMPFILWMDGTLEPGALERALTELVRRHEVLRTTFQEGPAQVIQPPPRLSLPLVDLSSLPADMRESEARRLAQEDARRPFDLTRGPLLRATLLRIHESRHLLLLNLHHIVSDGWSLDVLVRESAALYAAYREGRTSPLPELPVQYADYAVWQRSWLRDESLEARLSWWREHLAGAAPVLELPTDFRRPTTQGFRGAVLTRVLPRQLAGSLHALCRREGTTLFMALLAGFQVVLSRYSGQEDFLVGTDIANRGHAETEGLIGFFINQLAVRARLDGNPSFRELLDRVRSATLGAYAHQELPFEELVKALSPERNQGHAPLVQVKLVLQNQPASELTVPGLTLRAEALDLGTSRLDLTLSVRETAQGLECSCEYRTDLFEAATVDRLVRHLGVVLEAAVSQSTTPLSALPLMDEAERRQALVDWNDTERDFPRDACAHQLFEAQAARTPDAVALRFEGQSLTYAQLDSRANQLAWHLRSLGVRPEVPVALCLERSPEMVVAILAILKAGGAWVPLDASYPVERLTYMLRDCAAPVLVTTQAIADELPSGGEQLVLLDVDASLIAAQRTSAPETLTRASNLAYIIYTSGSTGRPKGTLLQHRGLCNTALTAAREHGFHPDSRVLQYAAFGFDASVAEIFGTLLAGATLVLAPRERLLPGAPLGALLREASITAVTLTPSVLAQMTPEDFPALETLISAGEACTPELVERWGGRVRLLNAYGPTEVTVCATLSEPLRPGARLTIGRPWANVHVYVLDAQLRPVPVGVPGELCVDSVGLARGYLGQADLTAERFVPNPFSATPGARMYRTGDRARWLADGTLEYLGRADFQVKLRGFRIELGEVESALQQHPSVREAVAVVREDAPGDKRLVAYVVAEEGDTLDVSSLRHALKQRLPEHMVPATVTLLEALPLTPNGKVDRKALPAPQAPASAAGAYVAPRTPLEEQLAALWAELLHVERVGVHDDFFELGGHSLLATQLVARLRAGWGVELPLRALFDAPTLGALTARVEALSRDSGGAVTAPPLVPVPRSGPLPLSFAQQRLWFLDKLEPGSAAYNVPSVLRLEGPFDVAALERAFTELVRRHEILRTTFPDEGGVAVQAVAPPGPFRLTVVDLHEREDREAEAWRRVREEAARPFDLARGPLLRVTLLRLSQEQHLLLLTLHHIISDGWSAGVLVRELEALYQAFTAGRPSPLPELPLQYADYCFWQLAWLRDETLESQLTYWKQHLAGAPHALELPTDFPRPPVASSRGASVRFQLSEARSRDLQVLCQREGVTLFMALLGAFQAVLARHSGQEDIVVGTPIVGRRFTELEGLIGLFINTLALRTRLDGDPPFRELLGRVREATLGAHAHQDMPFEKLVEELRPQRDLGRSPLFQAMLVLQNMPEARPSPTHGQAGLRIHSVELENDTAKFDLTLSLSETPEGLQGELGYRTDLFREETIRRLAGHLYTFLEAVTANPGLRLSEVHLLTAAEQRQLQVDFQGRDEAYPRGVCLHTLIEAQVERTPDAEAVRFEDSTLTYAQLDARANQLAHHLRSLGVGPETRVGVCLERSLELVVALLGVLKAGGAYVPLDPAHPQERLAWMMEDLDTPVLLTQECLRGVLPPHSAHVLSLDGEWDTVARQPSTRPALLAGPESLAYIIYTSGSTGRPKGAMNAHAGIVNRLLWMQQEYGLTAADSVLQKTPFSFDVSVWEFFWPLMTGARLVLARPGGHQDPAYLVKRMGQERITTAHFVPSMLRAFVEEPGLEGLTSLHRVVCSGEALPAPVVRAAYARLPVAQVHNLYGPTEAAVDVTYHACPRQDAGATVPIGRPVANTRIHIVDSDGQLAPVGVPGELLIGGVQVGRGYWRRPDLTAERFVPDPFSTVPGARLYRTGDLARWLPDGTVEYLGRLDFQVKVRGFRIEPGEIEVALRDFPGVRDAAALVRQHAPGDTRLLGYVAAPADLDLQALRSHLQRRLPEYMVPSALVRLEALPLSANGKLDRRALAAVEAPAPQRAYVAPRNALEQQVADLWAKVLHVERVGIHDDFFELGGHSLLATRLIARVRTAFNADLSLRELFMSPTVEALTRVIEAAMRSGLGIQRPPLKPQPRTDALPVSFAQQRLWFLGQLDPDSPLYNMPVALRVEGRLDTTALERSLVELVRRHETLRTTFREDPQGPVQVIHSEATLSLPVMDLSALAEPERRAEALRLAREETLRPFNLSQGPLLRAALLRLGEREHVLLLTLHHIVSDGWSMGVVVREMATLYAAFTAGSSSPLPVLPVQYADFAAWQRGWLQGETLEAQLGWWREQLAGAPPGLELPTDKPRPSVQTSRGATLPVHLPAPLAETLEALCRREGSTPFMALLAGFQLLLSRYTGQQDIVVGSPVAGRDETALEGLVGFFINTLPLRARVSGEDSFRTLLGRVREAALGAFAHQAVPFERLVDALKLERNLGRPPLVQVMFALQNAPVPELELPGLTLRPLEAPEALAKFELELNLSRTADGYTGGLTYNTDLFEGATAARMAAHFRSLLEALTARPEARLSEVSMLGAGERQQLLVDWNATASTYPRASTLPEVFAQVVARFPDKVALEFGDAKLTYRQLDERSNQLAWHLRKLGVETDSRVALAVDRSLELIISLVGILKAGGAYVPLDSAYPRERLAAMVEDSRPRVLLTTRALLEKLPSEGLTPVVLDEVSLSGEPTHAPALAALPQSLAYIDFTSGSTGRPKGVGTPHAAVLRTLFGVDYAHLGPDETFLLIAPVSFDASTLELWGPLLHGGRLVVFPPHSPSDALELEAVLLEHGVTTLHLTSGLFTQVVDNHLSGLRTVKQLLTGGDVVSAPHVRRVLEELRIPVTACYGPTEGTLFTSCHRMTDVAHVGASVPIGKPIGNTQVYVLDASGQPVPMGITGELFVGGDGVARGYVEQPALTAERFVPDPFSSIPGARLYRTGDLARWRKDGVLEFLGRIDAQVKVRGFRIEPGEIEVALRTFPGVREAAALVRQHAPGDTRLLGYVAAPADLDLQALRSHLQRRLPEYMVPSALVRLDALPLSANGKLDRRALAAVEAPAPQRAYVAPRDELEQQVADLWAEVLHVERVGIHDDFFELGGHSLLATQLLMRVRSTFQVKLPVRGLFEQPTVEGMTLLLLEALSEGMDASELDRLVEELDASGGSS</sequence>
<dbReference type="PANTHER" id="PTHR45527">
    <property type="entry name" value="NONRIBOSOMAL PEPTIDE SYNTHETASE"/>
    <property type="match status" value="1"/>
</dbReference>
<dbReference type="InterPro" id="IPR006162">
    <property type="entry name" value="Ppantetheine_attach_site"/>
</dbReference>
<dbReference type="Pfam" id="PF00668">
    <property type="entry name" value="Condensation"/>
    <property type="match status" value="5"/>
</dbReference>
<dbReference type="Pfam" id="PF13193">
    <property type="entry name" value="AMP-binding_C"/>
    <property type="match status" value="5"/>
</dbReference>
<feature type="region of interest" description="Disordered" evidence="5">
    <location>
        <begin position="4433"/>
        <end position="4452"/>
    </location>
</feature>
<dbReference type="SUPFAM" id="SSF52777">
    <property type="entry name" value="CoA-dependent acyltransferases"/>
    <property type="match status" value="10"/>
</dbReference>
<dbReference type="InterPro" id="IPR023213">
    <property type="entry name" value="CAT-like_dom_sf"/>
</dbReference>
<dbReference type="InterPro" id="IPR036736">
    <property type="entry name" value="ACP-like_sf"/>
</dbReference>
<dbReference type="Gene3D" id="3.30.559.30">
    <property type="entry name" value="Nonribosomal peptide synthetase, condensation domain"/>
    <property type="match status" value="5"/>
</dbReference>
<dbReference type="InterPro" id="IPR045851">
    <property type="entry name" value="AMP-bd_C_sf"/>
</dbReference>
<evidence type="ECO:0000313" key="7">
    <source>
        <dbReference type="EMBL" id="NMO13901.1"/>
    </source>
</evidence>
<dbReference type="GO" id="GO:0043041">
    <property type="term" value="P:amino acid activation for nonribosomal peptide biosynthetic process"/>
    <property type="evidence" value="ECO:0007669"/>
    <property type="project" value="TreeGrafter"/>
</dbReference>
<dbReference type="InterPro" id="IPR020806">
    <property type="entry name" value="PKS_PP-bd"/>
</dbReference>